<dbReference type="Pfam" id="PF05108">
    <property type="entry name" value="T7SS_ESX1_EccB"/>
    <property type="match status" value="1"/>
</dbReference>
<dbReference type="EMBL" id="JAAXPE010000034">
    <property type="protein sequence ID" value="NKY88787.1"/>
    <property type="molecule type" value="Genomic_DNA"/>
</dbReference>
<keyword evidence="7" id="KW-0067">ATP-binding</keyword>
<feature type="transmembrane region" description="Helical" evidence="10">
    <location>
        <begin position="44"/>
        <end position="64"/>
    </location>
</feature>
<dbReference type="Gene3D" id="3.30.2390.20">
    <property type="entry name" value="Type VII secretion system EccB, repeat 1 domain"/>
    <property type="match status" value="1"/>
</dbReference>
<keyword evidence="6" id="KW-0378">Hydrolase</keyword>
<evidence type="ECO:0000256" key="6">
    <source>
        <dbReference type="ARBA" id="ARBA00022801"/>
    </source>
</evidence>
<evidence type="ECO:0000256" key="9">
    <source>
        <dbReference type="ARBA" id="ARBA00023136"/>
    </source>
</evidence>
<evidence type="ECO:0000313" key="12">
    <source>
        <dbReference type="Proteomes" id="UP000523447"/>
    </source>
</evidence>
<evidence type="ECO:0000256" key="10">
    <source>
        <dbReference type="SAM" id="Phobius"/>
    </source>
</evidence>
<keyword evidence="9 10" id="KW-0472">Membrane</keyword>
<keyword evidence="4 10" id="KW-0812">Transmembrane</keyword>
<comment type="similarity">
    <text evidence="2">Belongs to the EccB family.</text>
</comment>
<protein>
    <submittedName>
        <fullName evidence="11">Type VII secretion protein EccB</fullName>
    </submittedName>
</protein>
<comment type="subcellular location">
    <subcellularLocation>
        <location evidence="1">Cell membrane</location>
        <topology evidence="1">Single-pass membrane protein</topology>
    </subcellularLocation>
</comment>
<gene>
    <name evidence="11" type="primary">eccB</name>
    <name evidence="11" type="ORF">HGA07_24605</name>
</gene>
<evidence type="ECO:0000313" key="11">
    <source>
        <dbReference type="EMBL" id="NKY88787.1"/>
    </source>
</evidence>
<keyword evidence="12" id="KW-1185">Reference proteome</keyword>
<comment type="caution">
    <text evidence="11">The sequence shown here is derived from an EMBL/GenBank/DDBJ whole genome shotgun (WGS) entry which is preliminary data.</text>
</comment>
<keyword evidence="3" id="KW-1003">Cell membrane</keyword>
<dbReference type="InterPro" id="IPR042485">
    <property type="entry name" value="T7SS_EccB_R3"/>
</dbReference>
<reference evidence="11 12" key="1">
    <citation type="submission" date="2020-04" db="EMBL/GenBank/DDBJ databases">
        <title>MicrobeNet Type strains.</title>
        <authorList>
            <person name="Nicholson A.C."/>
        </authorList>
    </citation>
    <scope>NUCLEOTIDE SEQUENCE [LARGE SCALE GENOMIC DNA]</scope>
    <source>
        <strain evidence="11 12">DSM 44445</strain>
    </source>
</reference>
<dbReference type="InterPro" id="IPR007795">
    <property type="entry name" value="T7SS_EccB"/>
</dbReference>
<dbReference type="Proteomes" id="UP000523447">
    <property type="component" value="Unassembled WGS sequence"/>
</dbReference>
<evidence type="ECO:0000256" key="8">
    <source>
        <dbReference type="ARBA" id="ARBA00022989"/>
    </source>
</evidence>
<name>A0A7X6M233_9NOCA</name>
<evidence type="ECO:0000256" key="3">
    <source>
        <dbReference type="ARBA" id="ARBA00022475"/>
    </source>
</evidence>
<dbReference type="AlphaFoldDB" id="A0A7X6M233"/>
<dbReference type="PANTHER" id="PTHR40765:SF2">
    <property type="entry name" value="ESX-2 SECRETION SYSTEM ATPASE ECCB2"/>
    <property type="match status" value="1"/>
</dbReference>
<dbReference type="GO" id="GO:0005886">
    <property type="term" value="C:plasma membrane"/>
    <property type="evidence" value="ECO:0007669"/>
    <property type="project" value="UniProtKB-SubCell"/>
</dbReference>
<keyword evidence="8 10" id="KW-1133">Transmembrane helix</keyword>
<evidence type="ECO:0000256" key="2">
    <source>
        <dbReference type="ARBA" id="ARBA00008149"/>
    </source>
</evidence>
<dbReference type="GO" id="GO:0005524">
    <property type="term" value="F:ATP binding"/>
    <property type="evidence" value="ECO:0007669"/>
    <property type="project" value="UniProtKB-KW"/>
</dbReference>
<evidence type="ECO:0000256" key="7">
    <source>
        <dbReference type="ARBA" id="ARBA00022840"/>
    </source>
</evidence>
<dbReference type="GO" id="GO:0016787">
    <property type="term" value="F:hydrolase activity"/>
    <property type="evidence" value="ECO:0007669"/>
    <property type="project" value="UniProtKB-KW"/>
</dbReference>
<dbReference type="InterPro" id="IPR044857">
    <property type="entry name" value="T7SS_EccB_R1"/>
</dbReference>
<proteinExistence type="inferred from homology"/>
<organism evidence="11 12">
    <name type="scientific">Nocardia veterana</name>
    <dbReference type="NCBI Taxonomy" id="132249"/>
    <lineage>
        <taxon>Bacteria</taxon>
        <taxon>Bacillati</taxon>
        <taxon>Actinomycetota</taxon>
        <taxon>Actinomycetes</taxon>
        <taxon>Mycobacteriales</taxon>
        <taxon>Nocardiaceae</taxon>
        <taxon>Nocardia</taxon>
    </lineage>
</organism>
<evidence type="ECO:0000256" key="1">
    <source>
        <dbReference type="ARBA" id="ARBA00004162"/>
    </source>
</evidence>
<dbReference type="GO" id="GO:0005576">
    <property type="term" value="C:extracellular region"/>
    <property type="evidence" value="ECO:0007669"/>
    <property type="project" value="TreeGrafter"/>
</dbReference>
<dbReference type="PANTHER" id="PTHR40765">
    <property type="entry name" value="ESX-2 SECRETION SYSTEM ATPASE ECCB2"/>
    <property type="match status" value="1"/>
</dbReference>
<accession>A0A7X6M233</accession>
<keyword evidence="5" id="KW-0547">Nucleotide-binding</keyword>
<dbReference type="RefSeq" id="WP_040716905.1">
    <property type="nucleotide sequence ID" value="NZ_CAWPHS010000028.1"/>
</dbReference>
<dbReference type="NCBIfam" id="TIGR03919">
    <property type="entry name" value="T7SS_EccB"/>
    <property type="match status" value="1"/>
</dbReference>
<evidence type="ECO:0000256" key="4">
    <source>
        <dbReference type="ARBA" id="ARBA00022692"/>
    </source>
</evidence>
<evidence type="ECO:0000256" key="5">
    <source>
        <dbReference type="ARBA" id="ARBA00022741"/>
    </source>
</evidence>
<dbReference type="Gene3D" id="2.40.50.910">
    <property type="entry name" value="Type VII secretion system EccB, repeat 3 domain"/>
    <property type="match status" value="1"/>
</dbReference>
<sequence length="497" mass="51672">MPAQLTTRAQVNGYRFLLRRLDHALVRRDVRMLHDPMRSQSRSLLVGAVLGVLAVAGCAILAFLRPQGSIGDAHIVMGKESGALYVVVPDGNGGDPDKSKVTLHPVLNLASARLITGSAESPKSVKDSRLGSLPRGPMLGIPGAPAALPGSGQGAHSAWALCDSVALSPTGSAAGATGATMTVLAGRPRLDDRIRATNPDEALLVRRGDKTYLIYDGKRALVDPRNTVMSRSVDLSVRPRPVTTGLLDATREVAPLAPPQIPRAGERGPGKLAGVPVGGVVSVGSVTDPGRPNLYVVLSDGVQPVTSFAAQVIRNADSHGMSEIQRITPDLLDGIPVVNALPVDQFPQRTPKILSAEDAPVACVSWAASAAGDGPASRAMISLLAGNRLPLPDTAKPVTMSGAGTPDHVDAVYVPPATGEFIQVTGIEPDSPRRDGLFYVADNGIRYGIPDRATAAQLGLEKTPRLAPWAIVGQLIPGPTLSRADALVSHDTLPQAG</sequence>